<feature type="region of interest" description="Disordered" evidence="1">
    <location>
        <begin position="39"/>
        <end position="87"/>
    </location>
</feature>
<dbReference type="Proteomes" id="UP001345013">
    <property type="component" value="Unassembled WGS sequence"/>
</dbReference>
<organism evidence="2 3">
    <name type="scientific">Lithohypha guttulata</name>
    <dbReference type="NCBI Taxonomy" id="1690604"/>
    <lineage>
        <taxon>Eukaryota</taxon>
        <taxon>Fungi</taxon>
        <taxon>Dikarya</taxon>
        <taxon>Ascomycota</taxon>
        <taxon>Pezizomycotina</taxon>
        <taxon>Eurotiomycetes</taxon>
        <taxon>Chaetothyriomycetidae</taxon>
        <taxon>Chaetothyriales</taxon>
        <taxon>Trichomeriaceae</taxon>
        <taxon>Lithohypha</taxon>
    </lineage>
</organism>
<feature type="region of interest" description="Disordered" evidence="1">
    <location>
        <begin position="355"/>
        <end position="386"/>
    </location>
</feature>
<sequence length="731" mass="80776">MNWTGGRLHRHAKSNNNSELKAQKQHFARVSLNNLVAARSEASNRSTGPSARSLREVKLQDRRTSETPVQGHNLHAPHIHGLRGHRSSRRKITTELDSEYDNKADSSDSLVSPLVASCREQRGIESKSINEMRKELLGRSDWLSLSICRPPDIRSSSATDMAKIGRPRKQIKGDDRTAANAQSNNSNHFTPKVLGKRKRGAEQCDPSEAPPQHHEPIPSREPSSFLSSRIPASSPPKQIGLSGSIKSSDANTSLSLLPIPLSDPDRSTYMLVNDQADPVDFAEELIPLEMARRMESFDNVQERYLSSRSGRRCGIGHGTSRLTMDVDNFTSPSQLHSKLVSRPLESKTVQQELVLSNQQSGRNGRPLESADQGTTVPAQTGRHRGGYQLSSEFADTAYADGKLPTNEVWKEVEGAVASSSELSPFFPQSAANEVDVTEFTRAVAEGPPSNRMPTCMYTIETDRSRVFNVERQHPAVSSRSIILDDNQVHSFGVESLYQHSAVKSARRFKLDKRFDSSTEPRAVRTQMIEPRLASQRSPSILNPYSPNFTPEGSTFSAPERPISGANDKIYLHGTRSRLLPAHKCTTMPESGLEDYDNTSVTHARDERPTQSSFGIDYVGSGSSAVFNSPRRGRRSFVTGLSSSAAQSNKYVLTDQSRDRVPLRSVKHNRGAAGQVYGKNEGAPPYERTPRRAAHRGDPQSNTFTTPQSIVGVFDLHSTENCFPLLYSGRSR</sequence>
<gene>
    <name evidence="2" type="ORF">LTR24_001257</name>
</gene>
<comment type="caution">
    <text evidence="2">The sequence shown here is derived from an EMBL/GenBank/DDBJ whole genome shotgun (WGS) entry which is preliminary data.</text>
</comment>
<feature type="compositionally biased region" description="Basic and acidic residues" evidence="1">
    <location>
        <begin position="53"/>
        <end position="65"/>
    </location>
</feature>
<proteinExistence type="predicted"/>
<dbReference type="EMBL" id="JAVRRG010000009">
    <property type="protein sequence ID" value="KAK5099598.1"/>
    <property type="molecule type" value="Genomic_DNA"/>
</dbReference>
<feature type="compositionally biased region" description="Polar residues" evidence="1">
    <location>
        <begin position="221"/>
        <end position="231"/>
    </location>
</feature>
<name>A0ABR0KL37_9EURO</name>
<feature type="compositionally biased region" description="Polar residues" evidence="1">
    <location>
        <begin position="41"/>
        <end position="50"/>
    </location>
</feature>
<reference evidence="2 3" key="1">
    <citation type="submission" date="2023-08" db="EMBL/GenBank/DDBJ databases">
        <title>Black Yeasts Isolated from many extreme environments.</title>
        <authorList>
            <person name="Coleine C."/>
            <person name="Stajich J.E."/>
            <person name="Selbmann L."/>
        </authorList>
    </citation>
    <scope>NUCLEOTIDE SEQUENCE [LARGE SCALE GENOMIC DNA]</scope>
    <source>
        <strain evidence="2 3">CCFEE 5885</strain>
    </source>
</reference>
<evidence type="ECO:0000313" key="2">
    <source>
        <dbReference type="EMBL" id="KAK5099598.1"/>
    </source>
</evidence>
<feature type="region of interest" description="Disordered" evidence="1">
    <location>
        <begin position="666"/>
        <end position="705"/>
    </location>
</feature>
<evidence type="ECO:0000313" key="3">
    <source>
        <dbReference type="Proteomes" id="UP001345013"/>
    </source>
</evidence>
<protein>
    <submittedName>
        <fullName evidence="2">Uncharacterized protein</fullName>
    </submittedName>
</protein>
<feature type="compositionally biased region" description="Basic residues" evidence="1">
    <location>
        <begin position="75"/>
        <end position="87"/>
    </location>
</feature>
<feature type="compositionally biased region" description="Polar residues" evidence="1">
    <location>
        <begin position="179"/>
        <end position="189"/>
    </location>
</feature>
<keyword evidence="3" id="KW-1185">Reference proteome</keyword>
<evidence type="ECO:0000256" key="1">
    <source>
        <dbReference type="SAM" id="MobiDB-lite"/>
    </source>
</evidence>
<accession>A0ABR0KL37</accession>
<feature type="region of interest" description="Disordered" evidence="1">
    <location>
        <begin position="149"/>
        <end position="248"/>
    </location>
</feature>